<sequence>MRLTDMDFKKKVARGEIIKLFPLSICNRNLEEDMIRSEEYQKNIKQLKKSKAICGYVFVFFVSVLILMLFGLSKVHAQFNPKDVSDLMFFVESTNLSTSHHIATCESNFCLNHSNTEGAIITEQYCDVTNDCSEGCVRRWIDQSNYTQNSVGDPPIFNPPEYTNGRNFGQDDSVKPCYINDCINGKPCVRGGGGVAYATDYSAQDKYLEIQIKDFVYLTGEFSIFLLAKPIAQTEDWDYFGQSVSYFRHRVADNYLQLRVPGNSVWRVTPNNSVTLNTWQLIEVHRDASNKITIYINGIDKTNSSNINLAGTFTIGYLLSAFKTNAKTGEEKSMHGDVAAFLIYNKKTSSIENNDIREYFDTNYLGNVLSVKNDKISNKIDVFPNPMTDEVTIKVNNTDENFYENETPIIYDVLGKKIKTEILKKETKNTIEYSIHLNTNLNKGIYFLSLRGNSIKLVKN</sequence>
<dbReference type="EMBL" id="JAMFLZ010000010">
    <property type="protein sequence ID" value="MCL6296655.1"/>
    <property type="molecule type" value="Genomic_DNA"/>
</dbReference>
<dbReference type="Proteomes" id="UP001165381">
    <property type="component" value="Unassembled WGS sequence"/>
</dbReference>
<reference evidence="4" key="1">
    <citation type="submission" date="2022-05" db="EMBL/GenBank/DDBJ databases">
        <authorList>
            <person name="Park J.-S."/>
        </authorList>
    </citation>
    <scope>NUCLEOTIDE SEQUENCE</scope>
    <source>
        <strain evidence="4">2012CJ34-3</strain>
    </source>
</reference>
<accession>A0ABT0QI47</accession>
<dbReference type="Pfam" id="PF18962">
    <property type="entry name" value="Por_Secre_tail"/>
    <property type="match status" value="1"/>
</dbReference>
<evidence type="ECO:0000256" key="1">
    <source>
        <dbReference type="ARBA" id="ARBA00022729"/>
    </source>
</evidence>
<dbReference type="NCBIfam" id="TIGR04183">
    <property type="entry name" value="Por_Secre_tail"/>
    <property type="match status" value="1"/>
</dbReference>
<dbReference type="InterPro" id="IPR026444">
    <property type="entry name" value="Secre_tail"/>
</dbReference>
<gene>
    <name evidence="4" type="ORF">M3P09_16730</name>
</gene>
<proteinExistence type="predicted"/>
<evidence type="ECO:0000313" key="5">
    <source>
        <dbReference type="Proteomes" id="UP001165381"/>
    </source>
</evidence>
<protein>
    <submittedName>
        <fullName evidence="4">T9SS type A sorting domain-containing protein</fullName>
    </submittedName>
</protein>
<keyword evidence="2" id="KW-0812">Transmembrane</keyword>
<keyword evidence="2" id="KW-0472">Membrane</keyword>
<keyword evidence="5" id="KW-1185">Reference proteome</keyword>
<dbReference type="SUPFAM" id="SSF49899">
    <property type="entry name" value="Concanavalin A-like lectins/glucanases"/>
    <property type="match status" value="1"/>
</dbReference>
<comment type="caution">
    <text evidence="4">The sequence shown here is derived from an EMBL/GenBank/DDBJ whole genome shotgun (WGS) entry which is preliminary data.</text>
</comment>
<dbReference type="InterPro" id="IPR013320">
    <property type="entry name" value="ConA-like_dom_sf"/>
</dbReference>
<dbReference type="RefSeq" id="WP_249973991.1">
    <property type="nucleotide sequence ID" value="NZ_JAMFLZ010000010.1"/>
</dbReference>
<evidence type="ECO:0000259" key="3">
    <source>
        <dbReference type="Pfam" id="PF18962"/>
    </source>
</evidence>
<name>A0ABT0QI47_9FLAO</name>
<dbReference type="Gene3D" id="2.60.120.200">
    <property type="match status" value="1"/>
</dbReference>
<evidence type="ECO:0000313" key="4">
    <source>
        <dbReference type="EMBL" id="MCL6296655.1"/>
    </source>
</evidence>
<organism evidence="4 5">
    <name type="scientific">Jejuia spongiicola</name>
    <dbReference type="NCBI Taxonomy" id="2942207"/>
    <lineage>
        <taxon>Bacteria</taxon>
        <taxon>Pseudomonadati</taxon>
        <taxon>Bacteroidota</taxon>
        <taxon>Flavobacteriia</taxon>
        <taxon>Flavobacteriales</taxon>
        <taxon>Flavobacteriaceae</taxon>
        <taxon>Jejuia</taxon>
    </lineage>
</organism>
<keyword evidence="1" id="KW-0732">Signal</keyword>
<evidence type="ECO:0000256" key="2">
    <source>
        <dbReference type="SAM" id="Phobius"/>
    </source>
</evidence>
<feature type="transmembrane region" description="Helical" evidence="2">
    <location>
        <begin position="52"/>
        <end position="72"/>
    </location>
</feature>
<feature type="domain" description="Secretion system C-terminal sorting" evidence="3">
    <location>
        <begin position="382"/>
        <end position="457"/>
    </location>
</feature>
<keyword evidence="2" id="KW-1133">Transmembrane helix</keyword>